<dbReference type="EMBL" id="CP051167">
    <property type="protein sequence ID" value="QIZ71386.1"/>
    <property type="molecule type" value="Genomic_DNA"/>
</dbReference>
<evidence type="ECO:0000256" key="7">
    <source>
        <dbReference type="ARBA" id="ARBA00022840"/>
    </source>
</evidence>
<dbReference type="FunFam" id="2.70.150.10:FF:000002">
    <property type="entry name" value="Copper-transporting ATPase 1, putative"/>
    <property type="match status" value="1"/>
</dbReference>
<feature type="transmembrane region" description="Helical" evidence="11">
    <location>
        <begin position="172"/>
        <end position="190"/>
    </location>
</feature>
<dbReference type="Gene3D" id="3.30.70.100">
    <property type="match status" value="1"/>
</dbReference>
<dbReference type="InterPro" id="IPR023214">
    <property type="entry name" value="HAD_sf"/>
</dbReference>
<dbReference type="PANTHER" id="PTHR43520:SF8">
    <property type="entry name" value="P-TYPE CU(+) TRANSPORTER"/>
    <property type="match status" value="1"/>
</dbReference>
<dbReference type="GO" id="GO:0005507">
    <property type="term" value="F:copper ion binding"/>
    <property type="evidence" value="ECO:0007669"/>
    <property type="project" value="TreeGrafter"/>
</dbReference>
<evidence type="ECO:0000256" key="9">
    <source>
        <dbReference type="ARBA" id="ARBA00022989"/>
    </source>
</evidence>
<dbReference type="SFLD" id="SFLDS00003">
    <property type="entry name" value="Haloacid_Dehalogenase"/>
    <property type="match status" value="1"/>
</dbReference>
<dbReference type="GO" id="GO:0016887">
    <property type="term" value="F:ATP hydrolysis activity"/>
    <property type="evidence" value="ECO:0007669"/>
    <property type="project" value="InterPro"/>
</dbReference>
<keyword evidence="15" id="KW-1185">Reference proteome</keyword>
<evidence type="ECO:0000259" key="13">
    <source>
        <dbReference type="PROSITE" id="PS50846"/>
    </source>
</evidence>
<keyword evidence="7 11" id="KW-0067">ATP-binding</keyword>
<dbReference type="SFLD" id="SFLDG00002">
    <property type="entry name" value="C1.7:_P-type_atpase_like"/>
    <property type="match status" value="1"/>
</dbReference>
<evidence type="ECO:0000256" key="8">
    <source>
        <dbReference type="ARBA" id="ARBA00022967"/>
    </source>
</evidence>
<name>A0A6H1TYV1_9CYAN</name>
<dbReference type="InterPro" id="IPR017969">
    <property type="entry name" value="Heavy-metal-associated_CS"/>
</dbReference>
<evidence type="ECO:0000256" key="3">
    <source>
        <dbReference type="ARBA" id="ARBA00022448"/>
    </source>
</evidence>
<dbReference type="InterPro" id="IPR006121">
    <property type="entry name" value="HMA_dom"/>
</dbReference>
<dbReference type="PANTHER" id="PTHR43520">
    <property type="entry name" value="ATP7, ISOFORM B"/>
    <property type="match status" value="1"/>
</dbReference>
<feature type="region of interest" description="Disordered" evidence="12">
    <location>
        <begin position="809"/>
        <end position="829"/>
    </location>
</feature>
<dbReference type="CDD" id="cd02094">
    <property type="entry name" value="P-type_ATPase_Cu-like"/>
    <property type="match status" value="1"/>
</dbReference>
<keyword evidence="5 11" id="KW-0479">Metal-binding</keyword>
<dbReference type="InterPro" id="IPR018303">
    <property type="entry name" value="ATPase_P-typ_P_site"/>
</dbReference>
<dbReference type="PRINTS" id="PR00119">
    <property type="entry name" value="CATATPASE"/>
</dbReference>
<keyword evidence="9 11" id="KW-1133">Transmembrane helix</keyword>
<accession>A0A6H1TYV1</accession>
<evidence type="ECO:0000256" key="1">
    <source>
        <dbReference type="ARBA" id="ARBA00004651"/>
    </source>
</evidence>
<dbReference type="AlphaFoldDB" id="A0A6H1TYV1"/>
<dbReference type="Proteomes" id="UP000500857">
    <property type="component" value="Chromosome"/>
</dbReference>
<dbReference type="InterPro" id="IPR008250">
    <property type="entry name" value="ATPase_P-typ_transduc_dom_A_sf"/>
</dbReference>
<dbReference type="InterPro" id="IPR059000">
    <property type="entry name" value="ATPase_P-type_domA"/>
</dbReference>
<dbReference type="InterPro" id="IPR027256">
    <property type="entry name" value="P-typ_ATPase_IB"/>
</dbReference>
<dbReference type="SUPFAM" id="SSF56784">
    <property type="entry name" value="HAD-like"/>
    <property type="match status" value="1"/>
</dbReference>
<feature type="transmembrane region" description="Helical" evidence="11">
    <location>
        <begin position="136"/>
        <end position="151"/>
    </location>
</feature>
<evidence type="ECO:0000256" key="4">
    <source>
        <dbReference type="ARBA" id="ARBA00022692"/>
    </source>
</evidence>
<keyword evidence="6 11" id="KW-0547">Nucleotide-binding</keyword>
<dbReference type="GO" id="GO:0005524">
    <property type="term" value="F:ATP binding"/>
    <property type="evidence" value="ECO:0007669"/>
    <property type="project" value="UniProtKB-UniRule"/>
</dbReference>
<dbReference type="KEGG" id="oxy:HCG48_12985"/>
<feature type="domain" description="HMA" evidence="13">
    <location>
        <begin position="17"/>
        <end position="83"/>
    </location>
</feature>
<dbReference type="GO" id="GO:0043682">
    <property type="term" value="F:P-type divalent copper transporter activity"/>
    <property type="evidence" value="ECO:0007669"/>
    <property type="project" value="TreeGrafter"/>
</dbReference>
<dbReference type="GO" id="GO:0055070">
    <property type="term" value="P:copper ion homeostasis"/>
    <property type="evidence" value="ECO:0007669"/>
    <property type="project" value="TreeGrafter"/>
</dbReference>
<dbReference type="Gene3D" id="3.40.50.1000">
    <property type="entry name" value="HAD superfamily/HAD-like"/>
    <property type="match status" value="1"/>
</dbReference>
<dbReference type="SUPFAM" id="SSF81653">
    <property type="entry name" value="Calcium ATPase, transduction domain A"/>
    <property type="match status" value="1"/>
</dbReference>
<dbReference type="SUPFAM" id="SSF81665">
    <property type="entry name" value="Calcium ATPase, transmembrane domain M"/>
    <property type="match status" value="1"/>
</dbReference>
<comment type="subcellular location">
    <subcellularLocation>
        <location evidence="1">Cell membrane</location>
        <topology evidence="1">Multi-pass membrane protein</topology>
    </subcellularLocation>
</comment>
<dbReference type="Pfam" id="PF00122">
    <property type="entry name" value="E1-E2_ATPase"/>
    <property type="match status" value="1"/>
</dbReference>
<feature type="transmembrane region" description="Helical" evidence="11">
    <location>
        <begin position="359"/>
        <end position="381"/>
    </location>
</feature>
<keyword evidence="3" id="KW-0813">Transport</keyword>
<gene>
    <name evidence="14" type="ORF">HCG48_12985</name>
</gene>
<dbReference type="FunFam" id="3.30.70.100:FF:000001">
    <property type="entry name" value="ATPase copper transporting beta"/>
    <property type="match status" value="1"/>
</dbReference>
<dbReference type="PROSITE" id="PS00154">
    <property type="entry name" value="ATPASE_E1_E2"/>
    <property type="match status" value="1"/>
</dbReference>
<feature type="compositionally biased region" description="Polar residues" evidence="12">
    <location>
        <begin position="810"/>
        <end position="829"/>
    </location>
</feature>
<evidence type="ECO:0000256" key="6">
    <source>
        <dbReference type="ARBA" id="ARBA00022741"/>
    </source>
</evidence>
<dbReference type="InterPro" id="IPR044492">
    <property type="entry name" value="P_typ_ATPase_HD_dom"/>
</dbReference>
<dbReference type="InterPro" id="IPR023298">
    <property type="entry name" value="ATPase_P-typ_TM_dom_sf"/>
</dbReference>
<dbReference type="InterPro" id="IPR036163">
    <property type="entry name" value="HMA_dom_sf"/>
</dbReference>
<dbReference type="PROSITE" id="PS01047">
    <property type="entry name" value="HMA_1"/>
    <property type="match status" value="1"/>
</dbReference>
<evidence type="ECO:0000313" key="14">
    <source>
        <dbReference type="EMBL" id="QIZ71386.1"/>
    </source>
</evidence>
<dbReference type="NCBIfam" id="TIGR01525">
    <property type="entry name" value="ATPase-IB_hvy"/>
    <property type="match status" value="1"/>
</dbReference>
<dbReference type="SUPFAM" id="SSF55008">
    <property type="entry name" value="HMA, heavy metal-associated domain"/>
    <property type="match status" value="1"/>
</dbReference>
<reference evidence="14 15" key="1">
    <citation type="submission" date="2020-04" db="EMBL/GenBank/DDBJ databases">
        <authorList>
            <person name="Basu S."/>
            <person name="Maruthanayagam V."/>
            <person name="Chakraborty S."/>
            <person name="Pramanik A."/>
            <person name="Mukherjee J."/>
            <person name="Brink B."/>
        </authorList>
    </citation>
    <scope>NUCLEOTIDE SEQUENCE [LARGE SCALE GENOMIC DNA]</scope>
    <source>
        <strain evidence="14 15">AP17</strain>
    </source>
</reference>
<dbReference type="NCBIfam" id="TIGR01494">
    <property type="entry name" value="ATPase_P-type"/>
    <property type="match status" value="1"/>
</dbReference>
<feature type="transmembrane region" description="Helical" evidence="11">
    <location>
        <begin position="109"/>
        <end position="130"/>
    </location>
</feature>
<evidence type="ECO:0000256" key="10">
    <source>
        <dbReference type="ARBA" id="ARBA00023136"/>
    </source>
</evidence>
<evidence type="ECO:0000256" key="2">
    <source>
        <dbReference type="ARBA" id="ARBA00006024"/>
    </source>
</evidence>
<dbReference type="InterPro" id="IPR023299">
    <property type="entry name" value="ATPase_P-typ_cyto_dom_N"/>
</dbReference>
<evidence type="ECO:0000313" key="15">
    <source>
        <dbReference type="Proteomes" id="UP000500857"/>
    </source>
</evidence>
<evidence type="ECO:0000256" key="11">
    <source>
        <dbReference type="RuleBase" id="RU362081"/>
    </source>
</evidence>
<keyword evidence="8" id="KW-1278">Translocase</keyword>
<dbReference type="Pfam" id="PF00702">
    <property type="entry name" value="Hydrolase"/>
    <property type="match status" value="1"/>
</dbReference>
<keyword evidence="10 11" id="KW-0472">Membrane</keyword>
<dbReference type="RefSeq" id="WP_168569539.1">
    <property type="nucleotide sequence ID" value="NZ_CP051167.1"/>
</dbReference>
<dbReference type="Gene3D" id="2.70.150.10">
    <property type="entry name" value="Calcium-transporting ATPase, cytoplasmic transduction domain A"/>
    <property type="match status" value="1"/>
</dbReference>
<comment type="similarity">
    <text evidence="2 11">Belongs to the cation transport ATPase (P-type) (TC 3.A.3) family. Type IB subfamily.</text>
</comment>
<dbReference type="Gene3D" id="3.40.1110.10">
    <property type="entry name" value="Calcium-transporting ATPase, cytoplasmic domain N"/>
    <property type="match status" value="1"/>
</dbReference>
<protein>
    <submittedName>
        <fullName evidence="14">Copper-translocating P-type ATPase</fullName>
    </submittedName>
</protein>
<feature type="transmembrane region" description="Helical" evidence="11">
    <location>
        <begin position="753"/>
        <end position="777"/>
    </location>
</feature>
<feature type="transmembrane region" description="Helical" evidence="11">
    <location>
        <begin position="783"/>
        <end position="802"/>
    </location>
</feature>
<dbReference type="SFLD" id="SFLDF00027">
    <property type="entry name" value="p-type_atpase"/>
    <property type="match status" value="1"/>
</dbReference>
<feature type="transmembrane region" description="Helical" evidence="11">
    <location>
        <begin position="202"/>
        <end position="219"/>
    </location>
</feature>
<dbReference type="PROSITE" id="PS50846">
    <property type="entry name" value="HMA_2"/>
    <property type="match status" value="1"/>
</dbReference>
<organism evidence="14 15">
    <name type="scientific">Oxynema aestuarii AP17</name>
    <dbReference type="NCBI Taxonomy" id="2064643"/>
    <lineage>
        <taxon>Bacteria</taxon>
        <taxon>Bacillati</taxon>
        <taxon>Cyanobacteriota</taxon>
        <taxon>Cyanophyceae</taxon>
        <taxon>Oscillatoriophycideae</taxon>
        <taxon>Oscillatoriales</taxon>
        <taxon>Oscillatoriaceae</taxon>
        <taxon>Oxynema</taxon>
        <taxon>Oxynema aestuarii</taxon>
    </lineage>
</organism>
<keyword evidence="11" id="KW-1003">Cell membrane</keyword>
<dbReference type="Pfam" id="PF00403">
    <property type="entry name" value="HMA"/>
    <property type="match status" value="1"/>
</dbReference>
<dbReference type="InterPro" id="IPR036412">
    <property type="entry name" value="HAD-like_sf"/>
</dbReference>
<dbReference type="GO" id="GO:0005886">
    <property type="term" value="C:plasma membrane"/>
    <property type="evidence" value="ECO:0007669"/>
    <property type="project" value="UniProtKB-SubCell"/>
</dbReference>
<dbReference type="PRINTS" id="PR00943">
    <property type="entry name" value="CUATPASE"/>
</dbReference>
<feature type="transmembrane region" description="Helical" evidence="11">
    <location>
        <begin position="423"/>
        <end position="446"/>
    </location>
</feature>
<evidence type="ECO:0000256" key="12">
    <source>
        <dbReference type="SAM" id="MobiDB-lite"/>
    </source>
</evidence>
<sequence length="829" mass="87824">MPTVSETRIAPTPTPSQTIALDVTGMKCAGCVKAVERQLAGQPGVRSVRVNFATEVAALEYDPDRANPDELAAKLTSAGFPTQIRQGDDLQDAYRAQDERQRQEIRAGVVRVCLAGVPILLSGLGHLGILDALSNMWFHWALATAAIAFPAREIAIDGWQSLRRNRPNMNSLVTLGAVSAYGASCIALWFPSLGWECFFDEPVMLLGFILLGRTLESLARRRAARSMRSLVALQPRTARLVFPEENDDRLEIGQTAIDIPAARVRVGEYLQVLPGETIPADGEIAIGQTTADESMLTGESVPVLKQVGDPVTGGTTNQSGAILVRVTRTGAETTLARIVAAVEDAQTRKAPVQHLADTVAGYFTYGVISVALLTFLFWSVAGTQIWPHVLDPSAVASYPLAMGGDLVHAMAHSTSPLLLSLKLAIAVLVIACPCSLGLATPTAILVGTGVGAERGLLLRGGDILERVANVDTVIFDKTGTLTTGRPQVTDCLSARPEYDDRALLQLGATVESGTTHPLAQAIACAAREQGLSLLPAADFHTEAGSGVRATILLGRRFANDGVTVYLGTGEWLERHGVEIPEEWRDRAAKLANEGKTVVAIARVREATPTADRDFLGLIAARDRLRDEARSTVDRCRALGLQVMLLTGDRPETARAIAAELAIAPESIFAGVRPGEKAEAIARVQGNGRRVAMVGDGINDAPALARADVGIALHSGTEVAVETAGIVLVRDDLGDVIESIQLSRATFAKIRQNLVWAFGYNAIGIPIAAGVLLPSFGILLGPSAAAALMAFSSVSVVTNSLLLRYWRSRSDANGGSRSKSIQGVETVGAS</sequence>
<keyword evidence="4 11" id="KW-0812">Transmembrane</keyword>
<dbReference type="InterPro" id="IPR001757">
    <property type="entry name" value="P_typ_ATPase"/>
</dbReference>
<proteinExistence type="inferred from homology"/>
<dbReference type="CDD" id="cd00371">
    <property type="entry name" value="HMA"/>
    <property type="match status" value="1"/>
</dbReference>
<evidence type="ECO:0000256" key="5">
    <source>
        <dbReference type="ARBA" id="ARBA00022723"/>
    </source>
</evidence>